<sequence length="26" mass="2788">MTNALKAKLKEARAIGEEVKKAMEAG</sequence>
<proteinExistence type="predicted"/>
<accession>A0A1G5SIV5</accession>
<dbReference type="EMBL" id="FMWO01000060">
    <property type="protein sequence ID" value="SCZ86299.1"/>
    <property type="molecule type" value="Genomic_DNA"/>
</dbReference>
<protein>
    <submittedName>
        <fullName evidence="1">Uncharacterized protein</fullName>
    </submittedName>
</protein>
<evidence type="ECO:0000313" key="1">
    <source>
        <dbReference type="EMBL" id="SCZ86299.1"/>
    </source>
</evidence>
<dbReference type="Proteomes" id="UP000198729">
    <property type="component" value="Unassembled WGS sequence"/>
</dbReference>
<organism evidence="1 2">
    <name type="scientific">Nitrosomonas mobilis</name>
    <dbReference type="NCBI Taxonomy" id="51642"/>
    <lineage>
        <taxon>Bacteria</taxon>
        <taxon>Pseudomonadati</taxon>
        <taxon>Pseudomonadota</taxon>
        <taxon>Betaproteobacteria</taxon>
        <taxon>Nitrosomonadales</taxon>
        <taxon>Nitrosomonadaceae</taxon>
        <taxon>Nitrosomonas</taxon>
    </lineage>
</organism>
<dbReference type="AlphaFoldDB" id="A0A1G5SIV5"/>
<name>A0A1G5SIV5_9PROT</name>
<gene>
    <name evidence="1" type="ORF">NSMM_510017</name>
</gene>
<reference evidence="1 2" key="1">
    <citation type="submission" date="2016-10" db="EMBL/GenBank/DDBJ databases">
        <authorList>
            <person name="de Groot N.N."/>
        </authorList>
    </citation>
    <scope>NUCLEOTIDE SEQUENCE [LARGE SCALE GENOMIC DNA]</scope>
    <source>
        <strain evidence="1">1</strain>
    </source>
</reference>
<keyword evidence="2" id="KW-1185">Reference proteome</keyword>
<evidence type="ECO:0000313" key="2">
    <source>
        <dbReference type="Proteomes" id="UP000198729"/>
    </source>
</evidence>